<dbReference type="Proteomes" id="UP001195483">
    <property type="component" value="Unassembled WGS sequence"/>
</dbReference>
<gene>
    <name evidence="1" type="ORF">CHS0354_010222</name>
</gene>
<reference evidence="1" key="1">
    <citation type="journal article" date="2021" name="Genome Biol. Evol.">
        <title>A High-Quality Reference Genome for a Parasitic Bivalve with Doubly Uniparental Inheritance (Bivalvia: Unionida).</title>
        <authorList>
            <person name="Smith C.H."/>
        </authorList>
    </citation>
    <scope>NUCLEOTIDE SEQUENCE</scope>
    <source>
        <strain evidence="1">CHS0354</strain>
    </source>
</reference>
<sequence length="171" mass="19129">MTSEIVDDQSSNYNQQEILLNYGVYQKALKRSDPAVCVLQYGPGIDSGQRGVTEASYLQILNIILNGMATYSTYFLRLKSNMMLHCVQIAYTRLWLSRCPPSFTSDRLLAYRNILPVTKSISERGRISFVLRGTMVSGKQLLAVAHWGGCLFCGYDAHVIVSASSGYERLL</sequence>
<evidence type="ECO:0000313" key="2">
    <source>
        <dbReference type="Proteomes" id="UP001195483"/>
    </source>
</evidence>
<dbReference type="AlphaFoldDB" id="A0AAE0RSL2"/>
<keyword evidence="2" id="KW-1185">Reference proteome</keyword>
<organism evidence="1 2">
    <name type="scientific">Potamilus streckersoni</name>
    <dbReference type="NCBI Taxonomy" id="2493646"/>
    <lineage>
        <taxon>Eukaryota</taxon>
        <taxon>Metazoa</taxon>
        <taxon>Spiralia</taxon>
        <taxon>Lophotrochozoa</taxon>
        <taxon>Mollusca</taxon>
        <taxon>Bivalvia</taxon>
        <taxon>Autobranchia</taxon>
        <taxon>Heteroconchia</taxon>
        <taxon>Palaeoheterodonta</taxon>
        <taxon>Unionida</taxon>
        <taxon>Unionoidea</taxon>
        <taxon>Unionidae</taxon>
        <taxon>Ambleminae</taxon>
        <taxon>Lampsilini</taxon>
        <taxon>Potamilus</taxon>
    </lineage>
</organism>
<proteinExistence type="predicted"/>
<comment type="caution">
    <text evidence="1">The sequence shown here is derived from an EMBL/GenBank/DDBJ whole genome shotgun (WGS) entry which is preliminary data.</text>
</comment>
<reference evidence="1" key="3">
    <citation type="submission" date="2023-05" db="EMBL/GenBank/DDBJ databases">
        <authorList>
            <person name="Smith C.H."/>
        </authorList>
    </citation>
    <scope>NUCLEOTIDE SEQUENCE</scope>
    <source>
        <strain evidence="1">CHS0354</strain>
        <tissue evidence="1">Mantle</tissue>
    </source>
</reference>
<dbReference type="EMBL" id="JAEAOA010000640">
    <property type="protein sequence ID" value="KAK3578861.1"/>
    <property type="molecule type" value="Genomic_DNA"/>
</dbReference>
<name>A0AAE0RSL2_9BIVA</name>
<accession>A0AAE0RSL2</accession>
<reference evidence="1" key="2">
    <citation type="journal article" date="2021" name="Genome Biol. Evol.">
        <title>Developing a high-quality reference genome for a parasitic bivalve with doubly uniparental inheritance (Bivalvia: Unionida).</title>
        <authorList>
            <person name="Smith C.H."/>
        </authorList>
    </citation>
    <scope>NUCLEOTIDE SEQUENCE</scope>
    <source>
        <strain evidence="1">CHS0354</strain>
        <tissue evidence="1">Mantle</tissue>
    </source>
</reference>
<evidence type="ECO:0000313" key="1">
    <source>
        <dbReference type="EMBL" id="KAK3578861.1"/>
    </source>
</evidence>
<protein>
    <submittedName>
        <fullName evidence="1">Uncharacterized protein</fullName>
    </submittedName>
</protein>